<organism evidence="7 8">
    <name type="scientific">Kingdonia uniflora</name>
    <dbReference type="NCBI Taxonomy" id="39325"/>
    <lineage>
        <taxon>Eukaryota</taxon>
        <taxon>Viridiplantae</taxon>
        <taxon>Streptophyta</taxon>
        <taxon>Embryophyta</taxon>
        <taxon>Tracheophyta</taxon>
        <taxon>Spermatophyta</taxon>
        <taxon>Magnoliopsida</taxon>
        <taxon>Ranunculales</taxon>
        <taxon>Circaeasteraceae</taxon>
        <taxon>Kingdonia</taxon>
    </lineage>
</organism>
<keyword evidence="5 6" id="KW-0472">Membrane</keyword>
<evidence type="ECO:0000313" key="7">
    <source>
        <dbReference type="EMBL" id="KAF6151993.1"/>
    </source>
</evidence>
<dbReference type="GO" id="GO:0016020">
    <property type="term" value="C:membrane"/>
    <property type="evidence" value="ECO:0007669"/>
    <property type="project" value="UniProtKB-SubCell"/>
</dbReference>
<evidence type="ECO:0000256" key="4">
    <source>
        <dbReference type="ARBA" id="ARBA00022989"/>
    </source>
</evidence>
<feature type="transmembrane region" description="Helical" evidence="6">
    <location>
        <begin position="393"/>
        <end position="417"/>
    </location>
</feature>
<dbReference type="Pfam" id="PF01554">
    <property type="entry name" value="MatE"/>
    <property type="match status" value="2"/>
</dbReference>
<dbReference type="GO" id="GO:0042910">
    <property type="term" value="F:xenobiotic transmembrane transporter activity"/>
    <property type="evidence" value="ECO:0007669"/>
    <property type="project" value="InterPro"/>
</dbReference>
<feature type="transmembrane region" description="Helical" evidence="6">
    <location>
        <begin position="283"/>
        <end position="311"/>
    </location>
</feature>
<feature type="transmembrane region" description="Helical" evidence="6">
    <location>
        <begin position="178"/>
        <end position="198"/>
    </location>
</feature>
<feature type="transmembrane region" description="Helical" evidence="6">
    <location>
        <begin position="67"/>
        <end position="91"/>
    </location>
</feature>
<reference evidence="7 8" key="1">
    <citation type="journal article" date="2020" name="IScience">
        <title>Genome Sequencing of the Endangered Kingdonia uniflora (Circaeasteraceae, Ranunculales) Reveals Potential Mechanisms of Evolutionary Specialization.</title>
        <authorList>
            <person name="Sun Y."/>
            <person name="Deng T."/>
            <person name="Zhang A."/>
            <person name="Moore M.J."/>
            <person name="Landis J.B."/>
            <person name="Lin N."/>
            <person name="Zhang H."/>
            <person name="Zhang X."/>
            <person name="Huang J."/>
            <person name="Zhang X."/>
            <person name="Sun H."/>
            <person name="Wang H."/>
        </authorList>
    </citation>
    <scope>NUCLEOTIDE SEQUENCE [LARGE SCALE GENOMIC DNA]</scope>
    <source>
        <strain evidence="7">TB1705</strain>
        <tissue evidence="7">Leaf</tissue>
    </source>
</reference>
<dbReference type="AlphaFoldDB" id="A0A7J7MAS7"/>
<feature type="transmembrane region" description="Helical" evidence="6">
    <location>
        <begin position="145"/>
        <end position="166"/>
    </location>
</feature>
<comment type="caution">
    <text evidence="7">The sequence shown here is derived from an EMBL/GenBank/DDBJ whole genome shotgun (WGS) entry which is preliminary data.</text>
</comment>
<evidence type="ECO:0000256" key="3">
    <source>
        <dbReference type="ARBA" id="ARBA00022692"/>
    </source>
</evidence>
<comment type="similarity">
    <text evidence="2 6">Belongs to the multi antimicrobial extrusion (MATE) (TC 2.A.66.1) family.</text>
</comment>
<feature type="transmembrane region" description="Helical" evidence="6">
    <location>
        <begin position="112"/>
        <end position="133"/>
    </location>
</feature>
<feature type="transmembrane region" description="Helical" evidence="6">
    <location>
        <begin position="331"/>
        <end position="358"/>
    </location>
</feature>
<keyword evidence="3 6" id="KW-0812">Transmembrane</keyword>
<feature type="transmembrane region" description="Helical" evidence="6">
    <location>
        <begin position="423"/>
        <end position="444"/>
    </location>
</feature>
<dbReference type="OrthoDB" id="2126698at2759"/>
<feature type="transmembrane region" description="Helical" evidence="6">
    <location>
        <begin position="253"/>
        <end position="277"/>
    </location>
</feature>
<feature type="transmembrane region" description="Helical" evidence="6">
    <location>
        <begin position="29"/>
        <end position="55"/>
    </location>
</feature>
<dbReference type="GO" id="GO:0015297">
    <property type="term" value="F:antiporter activity"/>
    <property type="evidence" value="ECO:0007669"/>
    <property type="project" value="InterPro"/>
</dbReference>
<accession>A0A7J7MAS7</accession>
<evidence type="ECO:0000256" key="2">
    <source>
        <dbReference type="ARBA" id="ARBA00010199"/>
    </source>
</evidence>
<dbReference type="NCBIfam" id="TIGR00797">
    <property type="entry name" value="matE"/>
    <property type="match status" value="1"/>
</dbReference>
<evidence type="ECO:0000256" key="6">
    <source>
        <dbReference type="RuleBase" id="RU004914"/>
    </source>
</evidence>
<keyword evidence="4 6" id="KW-1133">Transmembrane helix</keyword>
<protein>
    <recommendedName>
        <fullName evidence="6">Protein DETOXIFICATION</fullName>
    </recommendedName>
    <alternativeName>
        <fullName evidence="6">Multidrug and toxic compound extrusion protein</fullName>
    </alternativeName>
</protein>
<dbReference type="Proteomes" id="UP000541444">
    <property type="component" value="Unassembled WGS sequence"/>
</dbReference>
<feature type="transmembrane region" description="Helical" evidence="6">
    <location>
        <begin position="210"/>
        <end position="232"/>
    </location>
</feature>
<sequence length="477" mass="52710">MESKMEDKLLESEEETKSLKERVWIESKLFWSIACPSIITRLTSFGIIVVTQSFMGHIGDVELASYALVQTILVRFVNGILLGMSSALETLCGQAFGAKQYHMMGIYMQRSWLIVLITATVMTPVFAFATPLFRLLGEEEELAKVAGKISIWFIPIIYYFVFNFTMQMFLQSQLKNAIIGYLSSVSFVLHIILSWLFVYKFNWGLNGAMGAMVISTWTITIGELVYVIGGWCPGTWTGFSKSAFSDLTPLIKLSASSGVMLCLELWYNAILVLLAGYMKNATVAISAFSICLNIVAWQLMIFLGFLTASCVRIANELGRGNAKAALFSIKVITATSLTLGVIFFVLSLIFGPILSYAFSSSAEVAKAVSSLSVLLAFSVLLNRVAIGSGWQAVVAYVNIACYYVIGIPIGMVLGYVIHLEVRGIWIGMICGVASQTFVLMYITWRTDWDAQVEKASARLNQWFLPVSQGTDENTDQS</sequence>
<gene>
    <name evidence="7" type="ORF">GIB67_010567</name>
</gene>
<dbReference type="InterPro" id="IPR045069">
    <property type="entry name" value="MATE_euk"/>
</dbReference>
<dbReference type="InterPro" id="IPR002528">
    <property type="entry name" value="MATE_fam"/>
</dbReference>
<comment type="subcellular location">
    <subcellularLocation>
        <location evidence="1">Membrane</location>
        <topology evidence="1">Multi-pass membrane protein</topology>
    </subcellularLocation>
</comment>
<evidence type="ECO:0000313" key="8">
    <source>
        <dbReference type="Proteomes" id="UP000541444"/>
    </source>
</evidence>
<dbReference type="GO" id="GO:1990961">
    <property type="term" value="P:xenobiotic detoxification by transmembrane export across the plasma membrane"/>
    <property type="evidence" value="ECO:0007669"/>
    <property type="project" value="InterPro"/>
</dbReference>
<dbReference type="PANTHER" id="PTHR11206">
    <property type="entry name" value="MULTIDRUG RESISTANCE PROTEIN"/>
    <property type="match status" value="1"/>
</dbReference>
<keyword evidence="8" id="KW-1185">Reference proteome</keyword>
<evidence type="ECO:0000256" key="1">
    <source>
        <dbReference type="ARBA" id="ARBA00004141"/>
    </source>
</evidence>
<feature type="transmembrane region" description="Helical" evidence="6">
    <location>
        <begin position="364"/>
        <end position="381"/>
    </location>
</feature>
<evidence type="ECO:0000256" key="5">
    <source>
        <dbReference type="ARBA" id="ARBA00023136"/>
    </source>
</evidence>
<name>A0A7J7MAS7_9MAGN</name>
<dbReference type="CDD" id="cd13132">
    <property type="entry name" value="MATE_eukaryotic"/>
    <property type="match status" value="1"/>
</dbReference>
<proteinExistence type="inferred from homology"/>
<dbReference type="EMBL" id="JACGCM010001659">
    <property type="protein sequence ID" value="KAF6151993.1"/>
    <property type="molecule type" value="Genomic_DNA"/>
</dbReference>